<feature type="binding site" evidence="9">
    <location>
        <position position="108"/>
    </location>
    <ligand>
        <name>5-phospho-alpha-D-ribose 1-diphosphate</name>
        <dbReference type="ChEBI" id="CHEBI:58017"/>
    </ligand>
</feature>
<keyword evidence="5 9" id="KW-0822">Tryptophan biosynthesis</keyword>
<keyword evidence="3 9" id="KW-0328">Glycosyltransferase</keyword>
<dbReference type="AlphaFoldDB" id="A0A840WJ86"/>
<comment type="caution">
    <text evidence="9">Lacks conserved residue(s) required for the propagation of feature annotation.</text>
</comment>
<evidence type="ECO:0000256" key="10">
    <source>
        <dbReference type="SAM" id="MobiDB-lite"/>
    </source>
</evidence>
<keyword evidence="14" id="KW-1185">Reference proteome</keyword>
<comment type="subunit">
    <text evidence="9">Homodimer.</text>
</comment>
<comment type="cofactor">
    <cofactor evidence="9">
        <name>Mg(2+)</name>
        <dbReference type="ChEBI" id="CHEBI:18420"/>
    </cofactor>
    <text evidence="9">Binds 2 magnesium ions per monomer.</text>
</comment>
<evidence type="ECO:0000256" key="2">
    <source>
        <dbReference type="ARBA" id="ARBA00022605"/>
    </source>
</evidence>
<dbReference type="InterPro" id="IPR017459">
    <property type="entry name" value="Glycosyl_Trfase_fam3_N_dom"/>
</dbReference>
<name>A0A840WJ86_9ACTN</name>
<proteinExistence type="inferred from homology"/>
<dbReference type="SUPFAM" id="SSF47648">
    <property type="entry name" value="Nucleoside phosphorylase/phosphoribosyltransferase N-terminal domain"/>
    <property type="match status" value="1"/>
</dbReference>
<evidence type="ECO:0000256" key="6">
    <source>
        <dbReference type="ARBA" id="ARBA00023141"/>
    </source>
</evidence>
<dbReference type="NCBIfam" id="TIGR01245">
    <property type="entry name" value="trpD"/>
    <property type="match status" value="1"/>
</dbReference>
<evidence type="ECO:0000256" key="7">
    <source>
        <dbReference type="ARBA" id="ARBA00052328"/>
    </source>
</evidence>
<dbReference type="HAMAP" id="MF_00211">
    <property type="entry name" value="TrpD"/>
    <property type="match status" value="1"/>
</dbReference>
<reference evidence="13 14" key="1">
    <citation type="submission" date="2020-08" db="EMBL/GenBank/DDBJ databases">
        <title>Sequencing the genomes of 1000 actinobacteria strains.</title>
        <authorList>
            <person name="Klenk H.-P."/>
        </authorList>
    </citation>
    <scope>NUCLEOTIDE SEQUENCE [LARGE SCALE GENOMIC DNA]</scope>
    <source>
        <strain evidence="13 14">DSM 44598</strain>
    </source>
</reference>
<dbReference type="GO" id="GO:0000287">
    <property type="term" value="F:magnesium ion binding"/>
    <property type="evidence" value="ECO:0007669"/>
    <property type="project" value="UniProtKB-UniRule"/>
</dbReference>
<comment type="function">
    <text evidence="9">Catalyzes the transfer of the phosphoribosyl group of 5-phosphorylribose-1-pyrophosphate (PRPP) to anthranilate to yield N-(5'-phosphoribosyl)-anthranilate (PRA).</text>
</comment>
<comment type="pathway">
    <text evidence="1 9">Amino-acid biosynthesis; L-tryptophan biosynthesis; L-tryptophan from chorismate: step 2/5.</text>
</comment>
<evidence type="ECO:0000259" key="11">
    <source>
        <dbReference type="Pfam" id="PF00591"/>
    </source>
</evidence>
<feature type="binding site" evidence="9">
    <location>
        <position position="120"/>
    </location>
    <ligand>
        <name>Mg(2+)</name>
        <dbReference type="ChEBI" id="CHEBI:18420"/>
        <label>1</label>
    </ligand>
</feature>
<keyword evidence="6 9" id="KW-0057">Aromatic amino acid biosynthesis</keyword>
<feature type="region of interest" description="Disordered" evidence="10">
    <location>
        <begin position="1"/>
        <end position="23"/>
    </location>
</feature>
<feature type="binding site" evidence="9">
    <location>
        <begin position="111"/>
        <end position="112"/>
    </location>
    <ligand>
        <name>5-phospho-alpha-D-ribose 1-diphosphate</name>
        <dbReference type="ChEBI" id="CHEBI:58017"/>
    </ligand>
</feature>
<feature type="binding site" evidence="9">
    <location>
        <position position="253"/>
    </location>
    <ligand>
        <name>Mg(2+)</name>
        <dbReference type="ChEBI" id="CHEBI:18420"/>
        <label>1</label>
    </ligand>
</feature>
<feature type="compositionally biased region" description="Low complexity" evidence="10">
    <location>
        <begin position="1"/>
        <end position="16"/>
    </location>
</feature>
<feature type="domain" description="Glycosyl transferase family 3" evidence="11">
    <location>
        <begin position="102"/>
        <end position="355"/>
    </location>
</feature>
<dbReference type="SUPFAM" id="SSF52418">
    <property type="entry name" value="Nucleoside phosphorylase/phosphoribosyltransferase catalytic domain"/>
    <property type="match status" value="1"/>
</dbReference>
<dbReference type="FunFam" id="3.40.1030.10:FF:000002">
    <property type="entry name" value="Anthranilate phosphoribosyltransferase"/>
    <property type="match status" value="1"/>
</dbReference>
<dbReference type="InterPro" id="IPR005940">
    <property type="entry name" value="Anthranilate_Pribosyl_Tfrase"/>
</dbReference>
<feature type="domain" description="Glycosyl transferase family 3 N-terminal" evidence="12">
    <location>
        <begin position="33"/>
        <end position="94"/>
    </location>
</feature>
<dbReference type="PANTHER" id="PTHR43285:SF2">
    <property type="entry name" value="ANTHRANILATE PHOSPHORIBOSYLTRANSFERASE"/>
    <property type="match status" value="1"/>
</dbReference>
<accession>A0A840WJ86</accession>
<feature type="binding site" evidence="9">
    <location>
        <position position="139"/>
    </location>
    <ligand>
        <name>anthranilate</name>
        <dbReference type="ChEBI" id="CHEBI:16567"/>
        <label>1</label>
    </ligand>
</feature>
<dbReference type="Pfam" id="PF02885">
    <property type="entry name" value="Glycos_trans_3N"/>
    <property type="match status" value="1"/>
</dbReference>
<evidence type="ECO:0000313" key="13">
    <source>
        <dbReference type="EMBL" id="MBB5491747.1"/>
    </source>
</evidence>
<comment type="caution">
    <text evidence="13">The sequence shown here is derived from an EMBL/GenBank/DDBJ whole genome shotgun (WGS) entry which is preliminary data.</text>
</comment>
<dbReference type="Gene3D" id="1.20.970.10">
    <property type="entry name" value="Transferase, Pyrimidine Nucleoside Phosphorylase, Chain C"/>
    <property type="match status" value="1"/>
</dbReference>
<feature type="binding site" evidence="9">
    <location>
        <position position="194"/>
    </location>
    <ligand>
        <name>anthranilate</name>
        <dbReference type="ChEBI" id="CHEBI:16567"/>
        <label>2</label>
    </ligand>
</feature>
<comment type="similarity">
    <text evidence="9">Belongs to the anthranilate phosphoribosyltransferase family.</text>
</comment>
<evidence type="ECO:0000256" key="5">
    <source>
        <dbReference type="ARBA" id="ARBA00022822"/>
    </source>
</evidence>
<dbReference type="EMBL" id="JACHDO010000001">
    <property type="protein sequence ID" value="MBB5491747.1"/>
    <property type="molecule type" value="Genomic_DNA"/>
</dbReference>
<dbReference type="RefSeq" id="WP_184365371.1">
    <property type="nucleotide sequence ID" value="NZ_BAAAKM010000020.1"/>
</dbReference>
<evidence type="ECO:0000256" key="4">
    <source>
        <dbReference type="ARBA" id="ARBA00022679"/>
    </source>
</evidence>
<evidence type="ECO:0000256" key="8">
    <source>
        <dbReference type="ARBA" id="ARBA00061188"/>
    </source>
</evidence>
<dbReference type="UniPathway" id="UPA00035">
    <property type="reaction ID" value="UER00041"/>
</dbReference>
<dbReference type="GO" id="GO:0005829">
    <property type="term" value="C:cytosol"/>
    <property type="evidence" value="ECO:0007669"/>
    <property type="project" value="TreeGrafter"/>
</dbReference>
<comment type="similarity">
    <text evidence="8">In the C-terminal section; belongs to the anthranilate phosphoribosyltransferase family.</text>
</comment>
<dbReference type="Proteomes" id="UP000579647">
    <property type="component" value="Unassembled WGS sequence"/>
</dbReference>
<comment type="catalytic activity">
    <reaction evidence="7 9">
        <text>N-(5-phospho-beta-D-ribosyl)anthranilate + diphosphate = 5-phospho-alpha-D-ribose 1-diphosphate + anthranilate</text>
        <dbReference type="Rhea" id="RHEA:11768"/>
        <dbReference type="ChEBI" id="CHEBI:16567"/>
        <dbReference type="ChEBI" id="CHEBI:18277"/>
        <dbReference type="ChEBI" id="CHEBI:33019"/>
        <dbReference type="ChEBI" id="CHEBI:58017"/>
        <dbReference type="EC" id="2.4.2.18"/>
    </reaction>
</comment>
<dbReference type="InterPro" id="IPR000312">
    <property type="entry name" value="Glycosyl_Trfase_fam3"/>
</dbReference>
<dbReference type="GO" id="GO:0000162">
    <property type="term" value="P:L-tryptophan biosynthetic process"/>
    <property type="evidence" value="ECO:0007669"/>
    <property type="project" value="UniProtKB-UniRule"/>
</dbReference>
<dbReference type="InterPro" id="IPR036320">
    <property type="entry name" value="Glycosyl_Trfase_fam3_N_dom_sf"/>
</dbReference>
<feature type="binding site" evidence="9">
    <location>
        <position position="116"/>
    </location>
    <ligand>
        <name>5-phospho-alpha-D-ribose 1-diphosphate</name>
        <dbReference type="ChEBI" id="CHEBI:58017"/>
    </ligand>
</feature>
<keyword evidence="9" id="KW-0460">Magnesium</keyword>
<evidence type="ECO:0000313" key="14">
    <source>
        <dbReference type="Proteomes" id="UP000579647"/>
    </source>
</evidence>
<feature type="binding site" evidence="9">
    <location>
        <begin position="118"/>
        <end position="121"/>
    </location>
    <ligand>
        <name>5-phospho-alpha-D-ribose 1-diphosphate</name>
        <dbReference type="ChEBI" id="CHEBI:58017"/>
    </ligand>
</feature>
<keyword evidence="4 9" id="KW-0808">Transferase</keyword>
<feature type="binding site" evidence="9">
    <location>
        <position position="108"/>
    </location>
    <ligand>
        <name>anthranilate</name>
        <dbReference type="ChEBI" id="CHEBI:16567"/>
        <label>1</label>
    </ligand>
</feature>
<keyword evidence="9" id="KW-0479">Metal-binding</keyword>
<evidence type="ECO:0000256" key="1">
    <source>
        <dbReference type="ARBA" id="ARBA00004907"/>
    </source>
</evidence>
<feature type="binding site" evidence="9">
    <location>
        <position position="148"/>
    </location>
    <ligand>
        <name>5-phospho-alpha-D-ribose 1-diphosphate</name>
        <dbReference type="ChEBI" id="CHEBI:58017"/>
    </ligand>
</feature>
<keyword evidence="2 9" id="KW-0028">Amino-acid biosynthesis</keyword>
<evidence type="ECO:0000256" key="9">
    <source>
        <dbReference type="HAMAP-Rule" id="MF_00211"/>
    </source>
</evidence>
<dbReference type="InterPro" id="IPR035902">
    <property type="entry name" value="Nuc_phospho_transferase"/>
</dbReference>
<gene>
    <name evidence="9" type="primary">trpD</name>
    <name evidence="13" type="ORF">HNR07_002884</name>
</gene>
<dbReference type="GO" id="GO:0004048">
    <property type="term" value="F:anthranilate phosphoribosyltransferase activity"/>
    <property type="evidence" value="ECO:0007669"/>
    <property type="project" value="UniProtKB-UniRule"/>
</dbReference>
<sequence length="373" mass="38186">MNVPASSAAPAENNAVDTNGQEASAVQERTWSNLITALLGGTTLSTADTGWAMNEIMSGSATDAQIAGFAIALRAKGESVSEVSGLAQGMLDNAVRISVDGPTLDIVGTGGDRAHTVNVSTMAAIVASAAGARVVKHGNRAASSSCGTADVLERLGVVLDLPPELTARVAREAGITFCFAPLFHPSLRFAAKPRRELAVPTVFNFLGPLTNPAQPTASAIGVFDERMCEVIAGVFARRGSAALVFRGDDGLDELTTATTSTVWVVSEGQARRERLDPADLGIGRSAPDALRGGDVEFNAQAVRDLVAGRPGPVRDAVLLNAGAALAAVDGVGEDLTGAVRVGYERAAAAVDSGAAERLLASWVETSQGLAKSL</sequence>
<dbReference type="PANTHER" id="PTHR43285">
    <property type="entry name" value="ANTHRANILATE PHOSPHORIBOSYLTRANSFERASE"/>
    <property type="match status" value="1"/>
</dbReference>
<evidence type="ECO:0000256" key="3">
    <source>
        <dbReference type="ARBA" id="ARBA00022676"/>
    </source>
</evidence>
<protein>
    <recommendedName>
        <fullName evidence="9">Anthranilate phosphoribosyltransferase</fullName>
        <ecNumber evidence="9">2.4.2.18</ecNumber>
    </recommendedName>
</protein>
<feature type="binding site" evidence="9">
    <location>
        <position position="253"/>
    </location>
    <ligand>
        <name>Mg(2+)</name>
        <dbReference type="ChEBI" id="CHEBI:18420"/>
        <label>2</label>
    </ligand>
</feature>
<evidence type="ECO:0000259" key="12">
    <source>
        <dbReference type="Pfam" id="PF02885"/>
    </source>
</evidence>
<dbReference type="Gene3D" id="3.40.1030.10">
    <property type="entry name" value="Nucleoside phosphorylase/phosphoribosyltransferase catalytic domain"/>
    <property type="match status" value="1"/>
</dbReference>
<feature type="binding site" evidence="9">
    <location>
        <begin position="136"/>
        <end position="144"/>
    </location>
    <ligand>
        <name>5-phospho-alpha-D-ribose 1-diphosphate</name>
        <dbReference type="ChEBI" id="CHEBI:58017"/>
    </ligand>
</feature>
<feature type="binding site" evidence="9">
    <location>
        <position position="252"/>
    </location>
    <ligand>
        <name>Mg(2+)</name>
        <dbReference type="ChEBI" id="CHEBI:18420"/>
        <label>2</label>
    </ligand>
</feature>
<dbReference type="Pfam" id="PF00591">
    <property type="entry name" value="Glycos_transf_3"/>
    <property type="match status" value="1"/>
</dbReference>
<dbReference type="EC" id="2.4.2.18" evidence="9"/>
<organism evidence="13 14">
    <name type="scientific">Nocardiopsis metallicus</name>
    <dbReference type="NCBI Taxonomy" id="179819"/>
    <lineage>
        <taxon>Bacteria</taxon>
        <taxon>Bacillati</taxon>
        <taxon>Actinomycetota</taxon>
        <taxon>Actinomycetes</taxon>
        <taxon>Streptosporangiales</taxon>
        <taxon>Nocardiopsidaceae</taxon>
        <taxon>Nocardiopsis</taxon>
    </lineage>
</organism>